<dbReference type="GO" id="GO:0004129">
    <property type="term" value="F:cytochrome-c oxidase activity"/>
    <property type="evidence" value="ECO:0007669"/>
    <property type="project" value="InterPro"/>
</dbReference>
<keyword evidence="8" id="KW-0249">Electron transport</keyword>
<evidence type="ECO:0000256" key="7">
    <source>
        <dbReference type="ARBA" id="ARBA00022692"/>
    </source>
</evidence>
<dbReference type="AlphaFoldDB" id="A0A0F9QXR8"/>
<name>A0A0F9QXR8_9ZZZZ</name>
<evidence type="ECO:0000256" key="13">
    <source>
        <dbReference type="ARBA" id="ARBA00030072"/>
    </source>
</evidence>
<dbReference type="PROSITE" id="PS50253">
    <property type="entry name" value="COX3"/>
    <property type="match status" value="1"/>
</dbReference>
<feature type="domain" description="Heme-copper oxidase subunit III family profile" evidence="18">
    <location>
        <begin position="1"/>
        <end position="209"/>
    </location>
</feature>
<evidence type="ECO:0000256" key="2">
    <source>
        <dbReference type="ARBA" id="ARBA00010581"/>
    </source>
</evidence>
<dbReference type="InterPro" id="IPR014206">
    <property type="entry name" value="Cyt_c_ubiqinol_oxidase_su3"/>
</dbReference>
<evidence type="ECO:0000256" key="6">
    <source>
        <dbReference type="ARBA" id="ARBA00022475"/>
    </source>
</evidence>
<evidence type="ECO:0000256" key="15">
    <source>
        <dbReference type="ARBA" id="ARBA00032189"/>
    </source>
</evidence>
<dbReference type="FunFam" id="1.20.120.80:FF:000001">
    <property type="entry name" value="Cytochrome (Ubi)quinol oxidase subunit III"/>
    <property type="match status" value="1"/>
</dbReference>
<dbReference type="EMBL" id="LAZR01004293">
    <property type="protein sequence ID" value="KKN09923.1"/>
    <property type="molecule type" value="Genomic_DNA"/>
</dbReference>
<dbReference type="InterPro" id="IPR035973">
    <property type="entry name" value="Cyt_c_oxidase_su3-like_sf"/>
</dbReference>
<dbReference type="GO" id="GO:0005886">
    <property type="term" value="C:plasma membrane"/>
    <property type="evidence" value="ECO:0007669"/>
    <property type="project" value="UniProtKB-SubCell"/>
</dbReference>
<evidence type="ECO:0000256" key="1">
    <source>
        <dbReference type="ARBA" id="ARBA00004651"/>
    </source>
</evidence>
<gene>
    <name evidence="19" type="ORF">LCGC14_1041710</name>
</gene>
<comment type="function">
    <text evidence="12">Cytochrome bo(3) ubiquinol terminal oxidase is the component of the aerobic respiratory chain of E.coli that predominates when cells are grown at high aeration. Has proton pump activity across the membrane in addition to electron transfer, pumping 2 protons/electron.</text>
</comment>
<feature type="transmembrane region" description="Helical" evidence="17">
    <location>
        <begin position="104"/>
        <end position="124"/>
    </location>
</feature>
<feature type="transmembrane region" description="Helical" evidence="17">
    <location>
        <begin position="79"/>
        <end position="97"/>
    </location>
</feature>
<dbReference type="InterPro" id="IPR033946">
    <property type="entry name" value="Ubiquinol_oxase_su3_dom"/>
</dbReference>
<keyword evidence="9 17" id="KW-1133">Transmembrane helix</keyword>
<dbReference type="Pfam" id="PF00510">
    <property type="entry name" value="COX3"/>
    <property type="match status" value="1"/>
</dbReference>
<dbReference type="Gene3D" id="1.20.120.80">
    <property type="entry name" value="Cytochrome c oxidase, subunit III, four-helix bundle"/>
    <property type="match status" value="1"/>
</dbReference>
<proteinExistence type="inferred from homology"/>
<evidence type="ECO:0000256" key="3">
    <source>
        <dbReference type="ARBA" id="ARBA00011700"/>
    </source>
</evidence>
<keyword evidence="7 17" id="KW-0812">Transmembrane</keyword>
<organism evidence="19">
    <name type="scientific">marine sediment metagenome</name>
    <dbReference type="NCBI Taxonomy" id="412755"/>
    <lineage>
        <taxon>unclassified sequences</taxon>
        <taxon>metagenomes</taxon>
        <taxon>ecological metagenomes</taxon>
    </lineage>
</organism>
<evidence type="ECO:0000256" key="12">
    <source>
        <dbReference type="ARBA" id="ARBA00025694"/>
    </source>
</evidence>
<feature type="transmembrane region" description="Helical" evidence="17">
    <location>
        <begin position="187"/>
        <end position="207"/>
    </location>
</feature>
<evidence type="ECO:0000256" key="5">
    <source>
        <dbReference type="ARBA" id="ARBA00022448"/>
    </source>
</evidence>
<keyword evidence="5" id="KW-0813">Transport</keyword>
<keyword evidence="11 17" id="KW-0472">Membrane</keyword>
<feature type="transmembrane region" description="Helical" evidence="17">
    <location>
        <begin position="144"/>
        <end position="175"/>
    </location>
</feature>
<evidence type="ECO:0000259" key="18">
    <source>
        <dbReference type="PROSITE" id="PS50253"/>
    </source>
</evidence>
<evidence type="ECO:0000256" key="17">
    <source>
        <dbReference type="SAM" id="Phobius"/>
    </source>
</evidence>
<comment type="subcellular location">
    <subcellularLocation>
        <location evidence="1">Cell membrane</location>
        <topology evidence="1">Multi-pass membrane protein</topology>
    </subcellularLocation>
</comment>
<evidence type="ECO:0000256" key="4">
    <source>
        <dbReference type="ARBA" id="ARBA00014687"/>
    </source>
</evidence>
<dbReference type="GO" id="GO:0019646">
    <property type="term" value="P:aerobic electron transport chain"/>
    <property type="evidence" value="ECO:0007669"/>
    <property type="project" value="InterPro"/>
</dbReference>
<sequence length="210" mass="23461">MNKIRKYSRHPGLNMGSTDPETHEAAETLLFGFWVFLMSDLVLFALLFADYAAQSQHGVAGGPTPGDILDLKNPFIETMLLLVSSFTFGLAALAMKYRQDRTRLVFWLVVTFALGAGFVGLEVYDFTDMISKGHGPQTSGFLSAFFLLVGTHGIHVSSGLIWLLVLLVQVFVFGLNRNVKTRLMRLAIFWHMLDVVWIGIFTFVYLFGVA</sequence>
<dbReference type="PANTHER" id="PTHR11403:SF2">
    <property type="entry name" value="CYTOCHROME BO(3) UBIQUINOL OXIDASE SUBUNIT 3"/>
    <property type="match status" value="1"/>
</dbReference>
<accession>A0A0F9QXR8</accession>
<dbReference type="NCBIfam" id="TIGR02842">
    <property type="entry name" value="CyoC"/>
    <property type="match status" value="1"/>
</dbReference>
<evidence type="ECO:0000256" key="9">
    <source>
        <dbReference type="ARBA" id="ARBA00022989"/>
    </source>
</evidence>
<dbReference type="InterPro" id="IPR024791">
    <property type="entry name" value="Cyt_c/ubiquinol_Oxase_su3"/>
</dbReference>
<comment type="caution">
    <text evidence="19">The sequence shown here is derived from an EMBL/GenBank/DDBJ whole genome shotgun (WGS) entry which is preliminary data.</text>
</comment>
<keyword evidence="6" id="KW-1003">Cell membrane</keyword>
<evidence type="ECO:0000313" key="19">
    <source>
        <dbReference type="EMBL" id="KKN09923.1"/>
    </source>
</evidence>
<dbReference type="SUPFAM" id="SSF81452">
    <property type="entry name" value="Cytochrome c oxidase subunit III-like"/>
    <property type="match status" value="1"/>
</dbReference>
<evidence type="ECO:0000256" key="16">
    <source>
        <dbReference type="ARBA" id="ARBA00032717"/>
    </source>
</evidence>
<feature type="transmembrane region" description="Helical" evidence="17">
    <location>
        <begin position="29"/>
        <end position="49"/>
    </location>
</feature>
<evidence type="ECO:0000256" key="10">
    <source>
        <dbReference type="ARBA" id="ARBA00023002"/>
    </source>
</evidence>
<comment type="similarity">
    <text evidence="2">Belongs to the cytochrome c oxidase subunit 3 family.</text>
</comment>
<dbReference type="CDD" id="cd02863">
    <property type="entry name" value="Ubiquinol_oxidase_III"/>
    <property type="match status" value="1"/>
</dbReference>
<dbReference type="InterPro" id="IPR013833">
    <property type="entry name" value="Cyt_c_oxidase_su3_a-hlx"/>
</dbReference>
<protein>
    <recommendedName>
        <fullName evidence="4">Cytochrome bo(3) ubiquinol oxidase subunit 3</fullName>
    </recommendedName>
    <alternativeName>
        <fullName evidence="15">Cytochrome o ubiquinol oxidase subunit 3</fullName>
    </alternativeName>
    <alternativeName>
        <fullName evidence="13">Oxidase bo(3) subunit 3</fullName>
    </alternativeName>
    <alternativeName>
        <fullName evidence="16">Ubiquinol oxidase polypeptide III</fullName>
    </alternativeName>
    <alternativeName>
        <fullName evidence="14">Ubiquinol oxidase subunit 3</fullName>
    </alternativeName>
</protein>
<dbReference type="PANTHER" id="PTHR11403">
    <property type="entry name" value="CYTOCHROME C OXIDASE SUBUNIT III"/>
    <property type="match status" value="1"/>
</dbReference>
<dbReference type="InterPro" id="IPR000298">
    <property type="entry name" value="Cyt_c_oxidase-like_su3"/>
</dbReference>
<keyword evidence="10" id="KW-0560">Oxidoreductase</keyword>
<evidence type="ECO:0000256" key="11">
    <source>
        <dbReference type="ARBA" id="ARBA00023136"/>
    </source>
</evidence>
<dbReference type="GO" id="GO:0009486">
    <property type="term" value="F:cytochrome bo3 ubiquinol oxidase activity"/>
    <property type="evidence" value="ECO:0007669"/>
    <property type="project" value="InterPro"/>
</dbReference>
<evidence type="ECO:0000256" key="8">
    <source>
        <dbReference type="ARBA" id="ARBA00022982"/>
    </source>
</evidence>
<evidence type="ECO:0000256" key="14">
    <source>
        <dbReference type="ARBA" id="ARBA00031884"/>
    </source>
</evidence>
<reference evidence="19" key="1">
    <citation type="journal article" date="2015" name="Nature">
        <title>Complex archaea that bridge the gap between prokaryotes and eukaryotes.</title>
        <authorList>
            <person name="Spang A."/>
            <person name="Saw J.H."/>
            <person name="Jorgensen S.L."/>
            <person name="Zaremba-Niedzwiedzka K."/>
            <person name="Martijn J."/>
            <person name="Lind A.E."/>
            <person name="van Eijk R."/>
            <person name="Schleper C."/>
            <person name="Guy L."/>
            <person name="Ettema T.J."/>
        </authorList>
    </citation>
    <scope>NUCLEOTIDE SEQUENCE</scope>
</reference>
<comment type="subunit">
    <text evidence="3">Heterooctamer of two A chains, two B chains, two C chains and two D chains.</text>
</comment>